<dbReference type="Proteomes" id="UP000774617">
    <property type="component" value="Unassembled WGS sequence"/>
</dbReference>
<protein>
    <submittedName>
        <fullName evidence="2">Uncharacterized protein</fullName>
    </submittedName>
</protein>
<proteinExistence type="predicted"/>
<evidence type="ECO:0000313" key="2">
    <source>
        <dbReference type="EMBL" id="KAH7036476.1"/>
    </source>
</evidence>
<evidence type="ECO:0000256" key="1">
    <source>
        <dbReference type="SAM" id="MobiDB-lite"/>
    </source>
</evidence>
<sequence>MSVEKSRRVVSSLTRRYTIHHSINHPLLPPSLDTSVLSSSRQRVYHGTSTRLPASHWLCAAHACGSNGMGRHDTTRAWSARRDAAAGHRPACRWLSLRARLGTYSLAGRLETAMSEGFAQQQQWLRPGTPSPLHLSPSHMRSRERARAAKLALVSGNAACHFRRPVLLTCTRAVCWPPPYGPASAPAVRQSSSGSRSLRRFLSRPRAQRGLWIPYEPTPALPRQRSAAAVADVGQRRLWKDQRQRKKPIQRTGSPPCALLAGLACLSALDVVMLSLSGSRLPVEGISALRPPRPPTRQRHACMYMYLARRFCKATVPEYWWLVARAATVLCLSLPAPLHIVFLSAPHPCISPAAAPILPGTLCTCYLSPLYCCSRAPLCSLNNWPPEQPCLSPKPASSTAQYQPVALRANSHSSGCREHSKRSEHESHQFGNDSPWCQEPSITLMGCAAYVMMANGATRRGCGRSRALESQVRHSPSAGHFRTSLPAPTPSPVGDGCTWPFAWRSPPPASCTAWWATQGKRRRHHGIRSCIRFARRAPLSSSQVVGEPIQEAPSGVISNTSPPTRLSRQHVSDPFLRHSSSECYTSSFVN</sequence>
<feature type="compositionally biased region" description="Polar residues" evidence="1">
    <location>
        <begin position="556"/>
        <end position="566"/>
    </location>
</feature>
<dbReference type="EMBL" id="JAGTJR010000035">
    <property type="protein sequence ID" value="KAH7036476.1"/>
    <property type="molecule type" value="Genomic_DNA"/>
</dbReference>
<name>A0ABQ8G1E7_9PEZI</name>
<feature type="region of interest" description="Disordered" evidence="1">
    <location>
        <begin position="552"/>
        <end position="572"/>
    </location>
</feature>
<organism evidence="2 3">
    <name type="scientific">Macrophomina phaseolina</name>
    <dbReference type="NCBI Taxonomy" id="35725"/>
    <lineage>
        <taxon>Eukaryota</taxon>
        <taxon>Fungi</taxon>
        <taxon>Dikarya</taxon>
        <taxon>Ascomycota</taxon>
        <taxon>Pezizomycotina</taxon>
        <taxon>Dothideomycetes</taxon>
        <taxon>Dothideomycetes incertae sedis</taxon>
        <taxon>Botryosphaeriales</taxon>
        <taxon>Botryosphaeriaceae</taxon>
        <taxon>Macrophomina</taxon>
    </lineage>
</organism>
<gene>
    <name evidence="2" type="ORF">B0J12DRAFT_703452</name>
</gene>
<feature type="compositionally biased region" description="Basic and acidic residues" evidence="1">
    <location>
        <begin position="415"/>
        <end position="428"/>
    </location>
</feature>
<feature type="region of interest" description="Disordered" evidence="1">
    <location>
        <begin position="413"/>
        <end position="433"/>
    </location>
</feature>
<keyword evidence="3" id="KW-1185">Reference proteome</keyword>
<reference evidence="2 3" key="1">
    <citation type="journal article" date="2021" name="Nat. Commun.">
        <title>Genetic determinants of endophytism in the Arabidopsis root mycobiome.</title>
        <authorList>
            <person name="Mesny F."/>
            <person name="Miyauchi S."/>
            <person name="Thiergart T."/>
            <person name="Pickel B."/>
            <person name="Atanasova L."/>
            <person name="Karlsson M."/>
            <person name="Huettel B."/>
            <person name="Barry K.W."/>
            <person name="Haridas S."/>
            <person name="Chen C."/>
            <person name="Bauer D."/>
            <person name="Andreopoulos W."/>
            <person name="Pangilinan J."/>
            <person name="LaButti K."/>
            <person name="Riley R."/>
            <person name="Lipzen A."/>
            <person name="Clum A."/>
            <person name="Drula E."/>
            <person name="Henrissat B."/>
            <person name="Kohler A."/>
            <person name="Grigoriev I.V."/>
            <person name="Martin F.M."/>
            <person name="Hacquard S."/>
        </authorList>
    </citation>
    <scope>NUCLEOTIDE SEQUENCE [LARGE SCALE GENOMIC DNA]</scope>
    <source>
        <strain evidence="2 3">MPI-SDFR-AT-0080</strain>
    </source>
</reference>
<accession>A0ABQ8G1E7</accession>
<evidence type="ECO:0000313" key="3">
    <source>
        <dbReference type="Proteomes" id="UP000774617"/>
    </source>
</evidence>
<comment type="caution">
    <text evidence="2">The sequence shown here is derived from an EMBL/GenBank/DDBJ whole genome shotgun (WGS) entry which is preliminary data.</text>
</comment>